<dbReference type="EMBL" id="JABEZY010000009">
    <property type="protein sequence ID" value="MBA0745667.1"/>
    <property type="molecule type" value="Genomic_DNA"/>
</dbReference>
<evidence type="ECO:0000313" key="2">
    <source>
        <dbReference type="Proteomes" id="UP000593579"/>
    </source>
</evidence>
<feature type="non-terminal residue" evidence="1">
    <location>
        <position position="1"/>
    </location>
</feature>
<accession>A0A7J9CB26</accession>
<reference evidence="1 2" key="1">
    <citation type="journal article" date="2019" name="Genome Biol. Evol.">
        <title>Insights into the evolution of the New World diploid cottons (Gossypium, subgenus Houzingenia) based on genome sequencing.</title>
        <authorList>
            <person name="Grover C.E."/>
            <person name="Arick M.A. 2nd"/>
            <person name="Thrash A."/>
            <person name="Conover J.L."/>
            <person name="Sanders W.S."/>
            <person name="Peterson D.G."/>
            <person name="Frelichowski J.E."/>
            <person name="Scheffler J.A."/>
            <person name="Scheffler B.E."/>
            <person name="Wendel J.F."/>
        </authorList>
    </citation>
    <scope>NUCLEOTIDE SEQUENCE [LARGE SCALE GENOMIC DNA]</scope>
    <source>
        <strain evidence="1">5</strain>
        <tissue evidence="1">Leaf</tissue>
    </source>
</reference>
<dbReference type="Proteomes" id="UP000593579">
    <property type="component" value="Unassembled WGS sequence"/>
</dbReference>
<comment type="caution">
    <text evidence="1">The sequence shown here is derived from an EMBL/GenBank/DDBJ whole genome shotgun (WGS) entry which is preliminary data.</text>
</comment>
<protein>
    <submittedName>
        <fullName evidence="1">Uncharacterized protein</fullName>
    </submittedName>
</protein>
<keyword evidence="2" id="KW-1185">Reference proteome</keyword>
<organism evidence="1 2">
    <name type="scientific">Gossypium gossypioides</name>
    <name type="common">Mexican cotton</name>
    <name type="synonym">Selera gossypioides</name>
    <dbReference type="NCBI Taxonomy" id="34282"/>
    <lineage>
        <taxon>Eukaryota</taxon>
        <taxon>Viridiplantae</taxon>
        <taxon>Streptophyta</taxon>
        <taxon>Embryophyta</taxon>
        <taxon>Tracheophyta</taxon>
        <taxon>Spermatophyta</taxon>
        <taxon>Magnoliopsida</taxon>
        <taxon>eudicotyledons</taxon>
        <taxon>Gunneridae</taxon>
        <taxon>Pentapetalae</taxon>
        <taxon>rosids</taxon>
        <taxon>malvids</taxon>
        <taxon>Malvales</taxon>
        <taxon>Malvaceae</taxon>
        <taxon>Malvoideae</taxon>
        <taxon>Gossypium</taxon>
    </lineage>
</organism>
<proteinExistence type="predicted"/>
<evidence type="ECO:0000313" key="1">
    <source>
        <dbReference type="EMBL" id="MBA0745667.1"/>
    </source>
</evidence>
<name>A0A7J9CB26_GOSGO</name>
<dbReference type="AlphaFoldDB" id="A0A7J9CB26"/>
<gene>
    <name evidence="1" type="ORF">Gogos_008237</name>
</gene>
<sequence length="56" mass="5893">MALVAITLSATTSEKSDHPLGNSQMAASFRGAAHYSTRTTAEDATIAEVKEAHVDM</sequence>